<organism evidence="4 5">
    <name type="scientific">Imperialibacter roseus</name>
    <dbReference type="NCBI Taxonomy" id="1324217"/>
    <lineage>
        <taxon>Bacteria</taxon>
        <taxon>Pseudomonadati</taxon>
        <taxon>Bacteroidota</taxon>
        <taxon>Cytophagia</taxon>
        <taxon>Cytophagales</taxon>
        <taxon>Flammeovirgaceae</taxon>
        <taxon>Imperialibacter</taxon>
    </lineage>
</organism>
<dbReference type="RefSeq" id="WP_317491405.1">
    <property type="nucleotide sequence ID" value="NZ_CP136051.1"/>
</dbReference>
<dbReference type="Proteomes" id="UP001302349">
    <property type="component" value="Chromosome"/>
</dbReference>
<dbReference type="SMART" id="SM00448">
    <property type="entry name" value="REC"/>
    <property type="match status" value="1"/>
</dbReference>
<evidence type="ECO:0000259" key="2">
    <source>
        <dbReference type="PROSITE" id="PS50110"/>
    </source>
</evidence>
<dbReference type="Gene3D" id="2.40.50.1020">
    <property type="entry name" value="LytTr DNA-binding domain"/>
    <property type="match status" value="1"/>
</dbReference>
<proteinExistence type="predicted"/>
<feature type="modified residue" description="4-aspartylphosphate" evidence="1">
    <location>
        <position position="55"/>
    </location>
</feature>
<name>A0ABZ0IUQ6_9BACT</name>
<dbReference type="GO" id="GO:0003677">
    <property type="term" value="F:DNA binding"/>
    <property type="evidence" value="ECO:0007669"/>
    <property type="project" value="UniProtKB-KW"/>
</dbReference>
<evidence type="ECO:0000259" key="3">
    <source>
        <dbReference type="PROSITE" id="PS50930"/>
    </source>
</evidence>
<protein>
    <submittedName>
        <fullName evidence="4">LytTR family DNA-binding domain-containing protein</fullName>
    </submittedName>
</protein>
<evidence type="ECO:0000256" key="1">
    <source>
        <dbReference type="PROSITE-ProRule" id="PRU00169"/>
    </source>
</evidence>
<dbReference type="SUPFAM" id="SSF52172">
    <property type="entry name" value="CheY-like"/>
    <property type="match status" value="1"/>
</dbReference>
<dbReference type="PROSITE" id="PS50110">
    <property type="entry name" value="RESPONSE_REGULATORY"/>
    <property type="match status" value="1"/>
</dbReference>
<sequence>MKLNCLIVDDEPLAIEVIHNYVERLDNLQLVAKCRHVAEANTWLRSAAVDVVFLDIKMPEVTGLEFARTLGKTPMIIFTTASRDLAVQSYDTHAIDYLIKPISFEKFLKAVNKAFDRKKELDLMVGSTQQKTLLVKAENKTFRIEAGEIHFVESIRDHVVFHLADGASVVSYTSITAVENDLPELDFVRIHRSYLVAIRHIKAFSNSHIELPNTTLPIGRTYKEEVLQRLTLQNIHL</sequence>
<keyword evidence="5" id="KW-1185">Reference proteome</keyword>
<evidence type="ECO:0000313" key="4">
    <source>
        <dbReference type="EMBL" id="WOK08773.1"/>
    </source>
</evidence>
<gene>
    <name evidence="4" type="ORF">RT717_09010</name>
</gene>
<keyword evidence="1" id="KW-0597">Phosphoprotein</keyword>
<evidence type="ECO:0000313" key="5">
    <source>
        <dbReference type="Proteomes" id="UP001302349"/>
    </source>
</evidence>
<dbReference type="Pfam" id="PF04397">
    <property type="entry name" value="LytTR"/>
    <property type="match status" value="1"/>
</dbReference>
<dbReference type="PROSITE" id="PS50930">
    <property type="entry name" value="HTH_LYTTR"/>
    <property type="match status" value="1"/>
</dbReference>
<dbReference type="InterPro" id="IPR046947">
    <property type="entry name" value="LytR-like"/>
</dbReference>
<dbReference type="InterPro" id="IPR007492">
    <property type="entry name" value="LytTR_DNA-bd_dom"/>
</dbReference>
<dbReference type="PANTHER" id="PTHR37299">
    <property type="entry name" value="TRANSCRIPTIONAL REGULATOR-RELATED"/>
    <property type="match status" value="1"/>
</dbReference>
<keyword evidence="4" id="KW-0238">DNA-binding</keyword>
<dbReference type="EMBL" id="CP136051">
    <property type="protein sequence ID" value="WOK08773.1"/>
    <property type="molecule type" value="Genomic_DNA"/>
</dbReference>
<dbReference type="InterPro" id="IPR011006">
    <property type="entry name" value="CheY-like_superfamily"/>
</dbReference>
<reference evidence="4 5" key="1">
    <citation type="journal article" date="2023" name="Microbiol. Resour. Announc.">
        <title>Complete Genome Sequence of Imperialibacter roseus strain P4T.</title>
        <authorList>
            <person name="Tizabi D.R."/>
            <person name="Bachvaroff T."/>
            <person name="Hill R.T."/>
        </authorList>
    </citation>
    <scope>NUCLEOTIDE SEQUENCE [LARGE SCALE GENOMIC DNA]</scope>
    <source>
        <strain evidence="4 5">P4T</strain>
    </source>
</reference>
<accession>A0ABZ0IUQ6</accession>
<dbReference type="InterPro" id="IPR001789">
    <property type="entry name" value="Sig_transdc_resp-reg_receiver"/>
</dbReference>
<dbReference type="PANTHER" id="PTHR37299:SF1">
    <property type="entry name" value="STAGE 0 SPORULATION PROTEIN A HOMOLOG"/>
    <property type="match status" value="1"/>
</dbReference>
<dbReference type="Pfam" id="PF00072">
    <property type="entry name" value="Response_reg"/>
    <property type="match status" value="1"/>
</dbReference>
<feature type="domain" description="Response regulatory" evidence="2">
    <location>
        <begin position="4"/>
        <end position="115"/>
    </location>
</feature>
<feature type="domain" description="HTH LytTR-type" evidence="3">
    <location>
        <begin position="133"/>
        <end position="232"/>
    </location>
</feature>
<dbReference type="SMART" id="SM00850">
    <property type="entry name" value="LytTR"/>
    <property type="match status" value="1"/>
</dbReference>
<dbReference type="Gene3D" id="3.40.50.2300">
    <property type="match status" value="1"/>
</dbReference>